<dbReference type="AlphaFoldDB" id="A0A842HWX8"/>
<keyword evidence="4" id="KW-1185">Reference proteome</keyword>
<accession>A0A842HWX8</accession>
<feature type="compositionally biased region" description="Basic and acidic residues" evidence="1">
    <location>
        <begin position="61"/>
        <end position="76"/>
    </location>
</feature>
<dbReference type="Proteomes" id="UP000564378">
    <property type="component" value="Unassembled WGS sequence"/>
</dbReference>
<protein>
    <recommendedName>
        <fullName evidence="5">17 kDa surface antigen</fullName>
    </recommendedName>
</protein>
<sequence length="181" mass="20082">MNILGKTLMGATAATALAVAAPAQARDNGGIDGEDVLVGALILGGVAAVIAAVSDNDDDDRYERQARYDPRYDRRNTRPNNGYNNGYYRQQNLTPRAAVNQCATAAQRRASQYGRARITEITDIDRDRNGYDVEGRLVVNEGRWNNGGRRWNAGYNNVDNGRFSCRIRYGQVERVRIRGID</sequence>
<feature type="region of interest" description="Disordered" evidence="1">
    <location>
        <begin position="59"/>
        <end position="85"/>
    </location>
</feature>
<reference evidence="3 4" key="1">
    <citation type="submission" date="2020-08" db="EMBL/GenBank/DDBJ databases">
        <title>Draft genome sequence of Parasphingopyxis sp. GrpM-11.</title>
        <authorList>
            <person name="Oh J."/>
            <person name="Roh D.-H."/>
        </authorList>
    </citation>
    <scope>NUCLEOTIDE SEQUENCE [LARGE SCALE GENOMIC DNA]</scope>
    <source>
        <strain evidence="3 4">GrpM-11</strain>
    </source>
</reference>
<comment type="caution">
    <text evidence="3">The sequence shown here is derived from an EMBL/GenBank/DDBJ whole genome shotgun (WGS) entry which is preliminary data.</text>
</comment>
<organism evidence="3 4">
    <name type="scientific">Parasphingopyxis marina</name>
    <dbReference type="NCBI Taxonomy" id="2761622"/>
    <lineage>
        <taxon>Bacteria</taxon>
        <taxon>Pseudomonadati</taxon>
        <taxon>Pseudomonadota</taxon>
        <taxon>Alphaproteobacteria</taxon>
        <taxon>Sphingomonadales</taxon>
        <taxon>Sphingomonadaceae</taxon>
        <taxon>Parasphingopyxis</taxon>
    </lineage>
</organism>
<evidence type="ECO:0000313" key="3">
    <source>
        <dbReference type="EMBL" id="MBC2776917.1"/>
    </source>
</evidence>
<dbReference type="EMBL" id="JACJVJ010000001">
    <property type="protein sequence ID" value="MBC2776917.1"/>
    <property type="molecule type" value="Genomic_DNA"/>
</dbReference>
<feature type="chain" id="PRO_5032899972" description="17 kDa surface antigen" evidence="2">
    <location>
        <begin position="26"/>
        <end position="181"/>
    </location>
</feature>
<keyword evidence="2" id="KW-0732">Signal</keyword>
<evidence type="ECO:0000313" key="4">
    <source>
        <dbReference type="Proteomes" id="UP000564378"/>
    </source>
</evidence>
<evidence type="ECO:0000256" key="2">
    <source>
        <dbReference type="SAM" id="SignalP"/>
    </source>
</evidence>
<dbReference type="RefSeq" id="WP_185800165.1">
    <property type="nucleotide sequence ID" value="NZ_JACJVJ010000001.1"/>
</dbReference>
<evidence type="ECO:0008006" key="5">
    <source>
        <dbReference type="Google" id="ProtNLM"/>
    </source>
</evidence>
<feature type="signal peptide" evidence="2">
    <location>
        <begin position="1"/>
        <end position="25"/>
    </location>
</feature>
<gene>
    <name evidence="3" type="ORF">H6P80_04710</name>
</gene>
<proteinExistence type="predicted"/>
<name>A0A842HWX8_9SPHN</name>
<evidence type="ECO:0000256" key="1">
    <source>
        <dbReference type="SAM" id="MobiDB-lite"/>
    </source>
</evidence>